<name>A0AAD6BTD9_9TELE</name>
<dbReference type="InterPro" id="IPR000477">
    <property type="entry name" value="RT_dom"/>
</dbReference>
<dbReference type="GO" id="GO:0003746">
    <property type="term" value="F:translation elongation factor activity"/>
    <property type="evidence" value="ECO:0007669"/>
    <property type="project" value="TreeGrafter"/>
</dbReference>
<dbReference type="CDD" id="cd03708">
    <property type="entry name" value="GTPBP_III"/>
    <property type="match status" value="1"/>
</dbReference>
<dbReference type="InterPro" id="IPR036691">
    <property type="entry name" value="Endo/exonu/phosph_ase_sf"/>
</dbReference>
<dbReference type="Proteomes" id="UP001219934">
    <property type="component" value="Unassembled WGS sequence"/>
</dbReference>
<evidence type="ECO:0000256" key="6">
    <source>
        <dbReference type="ARBA" id="ARBA00023134"/>
    </source>
</evidence>
<organism evidence="11 12">
    <name type="scientific">Pogonophryne albipinna</name>
    <dbReference type="NCBI Taxonomy" id="1090488"/>
    <lineage>
        <taxon>Eukaryota</taxon>
        <taxon>Metazoa</taxon>
        <taxon>Chordata</taxon>
        <taxon>Craniata</taxon>
        <taxon>Vertebrata</taxon>
        <taxon>Euteleostomi</taxon>
        <taxon>Actinopterygii</taxon>
        <taxon>Neopterygii</taxon>
        <taxon>Teleostei</taxon>
        <taxon>Neoteleostei</taxon>
        <taxon>Acanthomorphata</taxon>
        <taxon>Eupercaria</taxon>
        <taxon>Perciformes</taxon>
        <taxon>Notothenioidei</taxon>
        <taxon>Pogonophryne</taxon>
    </lineage>
</organism>
<dbReference type="InterPro" id="IPR004161">
    <property type="entry name" value="EFTu-like_2"/>
</dbReference>
<dbReference type="SUPFAM" id="SSF56219">
    <property type="entry name" value="DNase I-like"/>
    <property type="match status" value="1"/>
</dbReference>
<dbReference type="InterPro" id="IPR043502">
    <property type="entry name" value="DNA/RNA_pol_sf"/>
</dbReference>
<dbReference type="InterPro" id="IPR027417">
    <property type="entry name" value="P-loop_NTPase"/>
</dbReference>
<keyword evidence="12" id="KW-1185">Reference proteome</keyword>
<evidence type="ECO:0000256" key="3">
    <source>
        <dbReference type="ARBA" id="ARBA00015364"/>
    </source>
</evidence>
<dbReference type="GO" id="GO:0005737">
    <property type="term" value="C:cytoplasm"/>
    <property type="evidence" value="ECO:0007669"/>
    <property type="project" value="UniProtKB-SubCell"/>
</dbReference>
<comment type="subcellular location">
    <subcellularLocation>
        <location evidence="1">Cytoplasm</location>
    </subcellularLocation>
</comment>
<dbReference type="Gene3D" id="3.40.50.300">
    <property type="entry name" value="P-loop containing nucleotide triphosphate hydrolases"/>
    <property type="match status" value="1"/>
</dbReference>
<reference evidence="11" key="1">
    <citation type="submission" date="2022-11" db="EMBL/GenBank/DDBJ databases">
        <title>Chromosome-level genome of Pogonophryne albipinna.</title>
        <authorList>
            <person name="Jo E."/>
        </authorList>
    </citation>
    <scope>NUCLEOTIDE SEQUENCE</scope>
    <source>
        <strain evidence="11">SGF0006</strain>
        <tissue evidence="11">Muscle</tissue>
    </source>
</reference>
<proteinExistence type="inferred from homology"/>
<dbReference type="Pfam" id="PF00078">
    <property type="entry name" value="RVT_1"/>
    <property type="match status" value="1"/>
</dbReference>
<evidence type="ECO:0000256" key="8">
    <source>
        <dbReference type="SAM" id="MobiDB-lite"/>
    </source>
</evidence>
<feature type="region of interest" description="Disordered" evidence="8">
    <location>
        <begin position="1497"/>
        <end position="1539"/>
    </location>
</feature>
<dbReference type="PROSITE" id="PS50878">
    <property type="entry name" value="RT_POL"/>
    <property type="match status" value="1"/>
</dbReference>
<dbReference type="InterPro" id="IPR035531">
    <property type="entry name" value="GTPBP1-like"/>
</dbReference>
<comment type="similarity">
    <text evidence="2">Belongs to the TRAFAC class translation factor GTPase superfamily. Classic translation factor GTPase family. EF-Tu/EF-1A subfamily.</text>
</comment>
<evidence type="ECO:0000256" key="4">
    <source>
        <dbReference type="ARBA" id="ARBA00022490"/>
    </source>
</evidence>
<evidence type="ECO:0000313" key="11">
    <source>
        <dbReference type="EMBL" id="KAJ4948763.1"/>
    </source>
</evidence>
<dbReference type="CDD" id="cd09076">
    <property type="entry name" value="L1-EN"/>
    <property type="match status" value="1"/>
</dbReference>
<comment type="caution">
    <text evidence="11">The sequence shown here is derived from an EMBL/GenBank/DDBJ whole genome shotgun (WGS) entry which is preliminary data.</text>
</comment>
<sequence length="1539" mass="172213">MSDFKVCTLNVNGARDVGKRACIYELLKLKKVNVAMLQETHSDTLNGTDWRREWDGEVVLSALSSTSAGVAVLFARGFIPKSHTVEERIKGRLLVVRANYELFNLVFINIYAPNSGPARVQFLNELSAVLSFRERKRDFISLKQWWDCGKADIKQLCLQYTLNVSRDITKSMRDLEMEIVELQSFAESTGNPGCIEDLKSKKAILADLLGSRAQGALVRSRFQSASMMDSPTKYFFSLEKKNGQGRLIHALRSAGGQQLTGNSQIRQRAVDFYCDLFTSEYTEDDGGFNLFCRGLPTVSEETNKELDGALTEEELCAALKSMQGGKAPGIDGLPPEFYKTFWDFLKEDLMDLFNESFNDSFLPLSCRRAVLTLLPKKGDLQEIKNWRPVSLLCTDYKLLSRALSSRLRKVMDQVVDRTQTYCVPGRSIVDNVSLIRDILEVSGFLGFDTGLVSLDQEKAFDRVEHRYLWKVLERFGLSPGFIAKIKVMYVNIESVLKINGGLSRPFNVTRGIRQGCSMSGMLYTLAIEPMLHNIRSFNEGLFLPGFNTRFILSAYADDIIVFIKNQQDVLKLGQVVDTFQKISSAKVNWAKSEALAVGEWTGGLPQLPGGLTWKRGGLKYLGVHLGDEVTLGKNWEGLLEKVEGKLNKWRWLLPHMSYRGRVLVINNLVASSLWHKLKCVEPPAGLLKKLQGIILNFFWDKLHWVPQCTLYLPKEEGGQGLVHLESRAAAFKLQFLQRYLTGNDDVVWRPVASTILRGVAGLGLDASLFLTNCDFTRVCVLPPFYKGLFKVWTLFKWARVGPAASLFWLLEEPLVWGARLDVQDGSGPALTERLQSVGVVKLRNIVDAAGPGLHNTGAVASLLGLKSARHTRTILNEWIKRLSDDEMEMLREYSNRKETPDEGDPFPDIGILADQDGLKHRLHADFHMLNGKVFYRLCTLALNKQKLSERRDTVWKQRLNVPGGCEPVWRLFYKPPLNKRSGDLQWRILHGALGVNAFVSKINPTVSSEYGGDYGLDDKDMEASVATVRSLCEQIETDLIFLRERTDAGGKIRDYLIRRRVGEEDFLEVRVAVVGNVDAGKSTLLGVLTHGELDNGRGFARQKLFRHKHEMESGRTSSVGNDILGFDKEGEVVNKPDSHGGGLDWTKICEKSSKVITFIDLAGHEKYLKTTVFGMTGHLPDFCMLMVGSNAGIVGMTKEHLGLALALNVPVFVVVTKIDMCPANILQETLKLLQRLLKSPGCRKIPVLVQNKDDVIVTAMCPIFQISNVTGENMGLLKMFLNLLSSRTYFNNDEPAEFQIDDTYSVPGVGTVVSGTTLRGMIRLNDTLLLGPDPLGTFIPIAVKSIHRKRMPVKEVRGGQTASFALKKIKRSSIRKGMVMVAPKLMPQATWEFEAEILVLHHPTTISPRYQAMVHCGSIRQTATILTMNRDCLRTGDKATVHFRFIKTPEYLHCDHKLVFREGRTKAVGTITKLLQAVNTQAAKAQQAKMLSNKKMFGTGANEEAGSSERPTSPNSAQLPTEDESLCKDGNKENKVKRF</sequence>
<dbReference type="FunFam" id="2.40.30.10:FF:000014">
    <property type="entry name" value="Probable GTP-binding protein 1"/>
    <property type="match status" value="1"/>
</dbReference>
<accession>A0AAD6BTD9</accession>
<evidence type="ECO:0000256" key="5">
    <source>
        <dbReference type="ARBA" id="ARBA00022741"/>
    </source>
</evidence>
<dbReference type="GO" id="GO:0003924">
    <property type="term" value="F:GTPase activity"/>
    <property type="evidence" value="ECO:0007669"/>
    <property type="project" value="InterPro"/>
</dbReference>
<dbReference type="SUPFAM" id="SSF50465">
    <property type="entry name" value="EF-Tu/eEF-1alpha/eIF2-gamma C-terminal domain"/>
    <property type="match status" value="1"/>
</dbReference>
<evidence type="ECO:0000259" key="10">
    <source>
        <dbReference type="PROSITE" id="PS51722"/>
    </source>
</evidence>
<feature type="compositionally biased region" description="Basic and acidic residues" evidence="8">
    <location>
        <begin position="1525"/>
        <end position="1539"/>
    </location>
</feature>
<dbReference type="Gene3D" id="2.40.30.10">
    <property type="entry name" value="Translation factors"/>
    <property type="match status" value="2"/>
</dbReference>
<dbReference type="SUPFAM" id="SSF52540">
    <property type="entry name" value="P-loop containing nucleoside triphosphate hydrolases"/>
    <property type="match status" value="1"/>
</dbReference>
<dbReference type="Pfam" id="PF03144">
    <property type="entry name" value="GTP_EFTU_D2"/>
    <property type="match status" value="1"/>
</dbReference>
<dbReference type="InterPro" id="IPR009000">
    <property type="entry name" value="Transl_B-barrel_sf"/>
</dbReference>
<evidence type="ECO:0000259" key="9">
    <source>
        <dbReference type="PROSITE" id="PS50878"/>
    </source>
</evidence>
<dbReference type="CDD" id="cd03694">
    <property type="entry name" value="GTPBP_II"/>
    <property type="match status" value="1"/>
</dbReference>
<dbReference type="PROSITE" id="PS51722">
    <property type="entry name" value="G_TR_2"/>
    <property type="match status" value="1"/>
</dbReference>
<dbReference type="FunFam" id="2.40.30.10:FF:000028">
    <property type="entry name" value="GTP-binding protein 1,-like"/>
    <property type="match status" value="1"/>
</dbReference>
<evidence type="ECO:0000256" key="2">
    <source>
        <dbReference type="ARBA" id="ARBA00007249"/>
    </source>
</evidence>
<feature type="domain" description="Reverse transcriptase" evidence="9">
    <location>
        <begin position="355"/>
        <end position="625"/>
    </location>
</feature>
<dbReference type="Gene3D" id="3.60.10.10">
    <property type="entry name" value="Endonuclease/exonuclease/phosphatase"/>
    <property type="match status" value="1"/>
</dbReference>
<keyword evidence="4" id="KW-0963">Cytoplasm</keyword>
<dbReference type="InterPro" id="IPR009001">
    <property type="entry name" value="Transl_elong_EF1A/Init_IF2_C"/>
</dbReference>
<comment type="function">
    <text evidence="7">Promotes degradation of target mRNA species. Plays a role in the regulation of circadian mRNA stability. Binds GTP and has GTPase activity.</text>
</comment>
<feature type="compositionally biased region" description="Polar residues" evidence="8">
    <location>
        <begin position="1509"/>
        <end position="1519"/>
    </location>
</feature>
<dbReference type="InterPro" id="IPR050055">
    <property type="entry name" value="EF-Tu_GTPase"/>
</dbReference>
<evidence type="ECO:0000256" key="7">
    <source>
        <dbReference type="ARBA" id="ARBA00025630"/>
    </source>
</evidence>
<dbReference type="CDD" id="cd04165">
    <property type="entry name" value="GTPBP1_like"/>
    <property type="match status" value="1"/>
</dbReference>
<evidence type="ECO:0000256" key="1">
    <source>
        <dbReference type="ARBA" id="ARBA00004496"/>
    </source>
</evidence>
<dbReference type="CDD" id="cd01650">
    <property type="entry name" value="RT_nLTR_like"/>
    <property type="match status" value="1"/>
</dbReference>
<dbReference type="FunFam" id="3.40.50.300:FF:000091">
    <property type="entry name" value="Probable GTP-binding protein 1"/>
    <property type="match status" value="1"/>
</dbReference>
<dbReference type="GO" id="GO:0005525">
    <property type="term" value="F:GTP binding"/>
    <property type="evidence" value="ECO:0007669"/>
    <property type="project" value="UniProtKB-KW"/>
</dbReference>
<gene>
    <name evidence="11" type="ORF">JOQ06_020286</name>
</gene>
<feature type="domain" description="Tr-type G" evidence="10">
    <location>
        <begin position="1066"/>
        <end position="1289"/>
    </location>
</feature>
<dbReference type="SUPFAM" id="SSF50447">
    <property type="entry name" value="Translation proteins"/>
    <property type="match status" value="1"/>
</dbReference>
<dbReference type="PANTHER" id="PTHR43721">
    <property type="entry name" value="ELONGATION FACTOR TU-RELATED"/>
    <property type="match status" value="1"/>
</dbReference>
<dbReference type="SUPFAM" id="SSF56672">
    <property type="entry name" value="DNA/RNA polymerases"/>
    <property type="match status" value="1"/>
</dbReference>
<dbReference type="EMBL" id="JAPTMU010000001">
    <property type="protein sequence ID" value="KAJ4948763.1"/>
    <property type="molecule type" value="Genomic_DNA"/>
</dbReference>
<keyword evidence="5" id="KW-0547">Nucleotide-binding</keyword>
<dbReference type="InterPro" id="IPR000795">
    <property type="entry name" value="T_Tr_GTP-bd_dom"/>
</dbReference>
<dbReference type="Pfam" id="PF00009">
    <property type="entry name" value="GTP_EFTU"/>
    <property type="match status" value="1"/>
</dbReference>
<protein>
    <recommendedName>
        <fullName evidence="3">GTP-binding protein 1</fullName>
    </recommendedName>
</protein>
<evidence type="ECO:0000313" key="12">
    <source>
        <dbReference type="Proteomes" id="UP001219934"/>
    </source>
</evidence>
<dbReference type="PANTHER" id="PTHR43721:SF9">
    <property type="entry name" value="GTP-BINDING PROTEIN 1"/>
    <property type="match status" value="1"/>
</dbReference>
<keyword evidence="6" id="KW-0342">GTP-binding</keyword>